<keyword evidence="1" id="KW-0175">Coiled coil</keyword>
<feature type="domain" description="CAAX prenyl protease 2/Lysostaphin resistance protein A-like" evidence="3">
    <location>
        <begin position="255"/>
        <end position="343"/>
    </location>
</feature>
<evidence type="ECO:0000313" key="5">
    <source>
        <dbReference type="Proteomes" id="UP000019267"/>
    </source>
</evidence>
<keyword evidence="2" id="KW-1133">Transmembrane helix</keyword>
<feature type="transmembrane region" description="Helical" evidence="2">
    <location>
        <begin position="333"/>
        <end position="354"/>
    </location>
</feature>
<dbReference type="AlphaFoldDB" id="W6A6H4"/>
<feature type="transmembrane region" description="Helical" evidence="2">
    <location>
        <begin position="70"/>
        <end position="92"/>
    </location>
</feature>
<feature type="transmembrane region" description="Helical" evidence="2">
    <location>
        <begin position="286"/>
        <end position="303"/>
    </location>
</feature>
<organism evidence="4 5">
    <name type="scientific">Spiroplasma culicicola AES-1</name>
    <dbReference type="NCBI Taxonomy" id="1276246"/>
    <lineage>
        <taxon>Bacteria</taxon>
        <taxon>Bacillati</taxon>
        <taxon>Mycoplasmatota</taxon>
        <taxon>Mollicutes</taxon>
        <taxon>Entomoplasmatales</taxon>
        <taxon>Spiroplasmataceae</taxon>
        <taxon>Spiroplasma</taxon>
    </lineage>
</organism>
<evidence type="ECO:0000313" key="4">
    <source>
        <dbReference type="EMBL" id="AHI52465.1"/>
    </source>
</evidence>
<dbReference type="EMBL" id="CP006681">
    <property type="protein sequence ID" value="AHI52465.1"/>
    <property type="molecule type" value="Genomic_DNA"/>
</dbReference>
<sequence length="355" mass="40743">METNNDKTLEKEFAKNEKKVAKAMAKKEKKLEREIRHNERKVKFYKWHNKNYKLEDNQFRYNLVNWKTDGMIFLSCAFFIPVLFSLIGFFFFDLKTNNYTQATVELAKLISAAVGLFLLGQRHSRILWSGGFAWYFLYVLAPQFIVLILAFIPFENSDIFNMLAMLISGAAVLIIILKFDRVITKRMKETFKNHLGTLIVTSLIAFVAMFLISTMFFSSLIENTWLNLAQAENQNSLTGPLNDANTSTTVKIIYVIILFAYAVVVAPLLEEIVIRQSWFVNIGNKWAGLIFSSLFFGFMHYGTTGDYEHFLSYTSAGFCLGAVFIFSKANVTYSWMVHLLNNLTAFILMIIGAFA</sequence>
<dbReference type="GO" id="GO:0004175">
    <property type="term" value="F:endopeptidase activity"/>
    <property type="evidence" value="ECO:0007669"/>
    <property type="project" value="UniProtKB-ARBA"/>
</dbReference>
<feature type="transmembrane region" description="Helical" evidence="2">
    <location>
        <begin position="252"/>
        <end position="274"/>
    </location>
</feature>
<feature type="transmembrane region" description="Helical" evidence="2">
    <location>
        <begin position="132"/>
        <end position="153"/>
    </location>
</feature>
<feature type="transmembrane region" description="Helical" evidence="2">
    <location>
        <begin position="98"/>
        <end position="120"/>
    </location>
</feature>
<dbReference type="HOGENOM" id="CLU_780555_0_0_14"/>
<proteinExistence type="predicted"/>
<dbReference type="GO" id="GO:0006508">
    <property type="term" value="P:proteolysis"/>
    <property type="evidence" value="ECO:0007669"/>
    <property type="project" value="UniProtKB-KW"/>
</dbReference>
<keyword evidence="5" id="KW-1185">Reference proteome</keyword>
<dbReference type="Pfam" id="PF02517">
    <property type="entry name" value="Rce1-like"/>
    <property type="match status" value="1"/>
</dbReference>
<dbReference type="KEGG" id="scq:SCULI_v1c01240"/>
<evidence type="ECO:0000259" key="3">
    <source>
        <dbReference type="Pfam" id="PF02517"/>
    </source>
</evidence>
<feature type="transmembrane region" description="Helical" evidence="2">
    <location>
        <begin position="309"/>
        <end position="326"/>
    </location>
</feature>
<dbReference type="STRING" id="1276246.SCULI_v1c01240"/>
<dbReference type="GO" id="GO:0080120">
    <property type="term" value="P:CAAX-box protein maturation"/>
    <property type="evidence" value="ECO:0007669"/>
    <property type="project" value="UniProtKB-ARBA"/>
</dbReference>
<keyword evidence="4" id="KW-0645">Protease</keyword>
<feature type="transmembrane region" description="Helical" evidence="2">
    <location>
        <begin position="159"/>
        <end position="177"/>
    </location>
</feature>
<protein>
    <submittedName>
        <fullName evidence="4">CAAX amino terminal membrane bound protease</fullName>
    </submittedName>
</protein>
<keyword evidence="2" id="KW-0472">Membrane</keyword>
<dbReference type="Proteomes" id="UP000019267">
    <property type="component" value="Chromosome"/>
</dbReference>
<evidence type="ECO:0000256" key="1">
    <source>
        <dbReference type="SAM" id="Coils"/>
    </source>
</evidence>
<feature type="coiled-coil region" evidence="1">
    <location>
        <begin position="14"/>
        <end position="41"/>
    </location>
</feature>
<dbReference type="InterPro" id="IPR003675">
    <property type="entry name" value="Rce1/LyrA-like_dom"/>
</dbReference>
<dbReference type="OrthoDB" id="398378at2"/>
<keyword evidence="4" id="KW-0378">Hydrolase</keyword>
<accession>W6A6H4</accession>
<name>W6A6H4_9MOLU</name>
<dbReference type="eggNOG" id="COG1266">
    <property type="taxonomic scope" value="Bacteria"/>
</dbReference>
<reference evidence="4 5" key="1">
    <citation type="journal article" date="2014" name="Genome Biol. Evol.">
        <title>Molecular evolution of the substrate utilization strategies and putative virulence factors in mosquito-associated Spiroplasma species.</title>
        <authorList>
            <person name="Chang T.H."/>
            <person name="Lo W.S."/>
            <person name="Ku C."/>
            <person name="Chen L.L."/>
            <person name="Kuo C.H."/>
        </authorList>
    </citation>
    <scope>NUCLEOTIDE SEQUENCE [LARGE SCALE GENOMIC DNA]</scope>
    <source>
        <strain evidence="4">AES-1</strain>
    </source>
</reference>
<keyword evidence="2" id="KW-0812">Transmembrane</keyword>
<dbReference type="RefSeq" id="WP_025362710.1">
    <property type="nucleotide sequence ID" value="NZ_CP006681.1"/>
</dbReference>
<dbReference type="PATRIC" id="fig|1276246.3.peg.123"/>
<evidence type="ECO:0000256" key="2">
    <source>
        <dbReference type="SAM" id="Phobius"/>
    </source>
</evidence>
<feature type="transmembrane region" description="Helical" evidence="2">
    <location>
        <begin position="198"/>
        <end position="221"/>
    </location>
</feature>
<gene>
    <name evidence="4" type="ORF">SCULI_v1c01240</name>
</gene>